<name>A0A9Q1CHX0_HOLLE</name>
<evidence type="ECO:0000313" key="2">
    <source>
        <dbReference type="Proteomes" id="UP001152320"/>
    </source>
</evidence>
<comment type="caution">
    <text evidence="1">The sequence shown here is derived from an EMBL/GenBank/DDBJ whole genome shotgun (WGS) entry which is preliminary data.</text>
</comment>
<dbReference type="AlphaFoldDB" id="A0A9Q1CHX0"/>
<sequence>MAPEYLSCLLSRKEEAAYQLRSNSSHILVVPRFFTKFGERSFAVAGPRLWNPLPLEIKECSSLTNFKCKLKTYFFKQAFNV</sequence>
<organism evidence="1 2">
    <name type="scientific">Holothuria leucospilota</name>
    <name type="common">Black long sea cucumber</name>
    <name type="synonym">Mertensiothuria leucospilota</name>
    <dbReference type="NCBI Taxonomy" id="206669"/>
    <lineage>
        <taxon>Eukaryota</taxon>
        <taxon>Metazoa</taxon>
        <taxon>Echinodermata</taxon>
        <taxon>Eleutherozoa</taxon>
        <taxon>Echinozoa</taxon>
        <taxon>Holothuroidea</taxon>
        <taxon>Aspidochirotacea</taxon>
        <taxon>Aspidochirotida</taxon>
        <taxon>Holothuriidae</taxon>
        <taxon>Holothuria</taxon>
    </lineage>
</organism>
<gene>
    <name evidence="1" type="ORF">HOLleu_08765</name>
</gene>
<protein>
    <submittedName>
        <fullName evidence="1">Uncharacterized protein</fullName>
    </submittedName>
</protein>
<accession>A0A9Q1CHX0</accession>
<keyword evidence="2" id="KW-1185">Reference proteome</keyword>
<dbReference type="OrthoDB" id="419189at2759"/>
<dbReference type="Proteomes" id="UP001152320">
    <property type="component" value="Chromosome 3"/>
</dbReference>
<proteinExistence type="predicted"/>
<evidence type="ECO:0000313" key="1">
    <source>
        <dbReference type="EMBL" id="KAJ8045707.1"/>
    </source>
</evidence>
<reference evidence="1" key="1">
    <citation type="submission" date="2021-10" db="EMBL/GenBank/DDBJ databases">
        <title>Tropical sea cucumber genome reveals ecological adaptation and Cuvierian tubules defense mechanism.</title>
        <authorList>
            <person name="Chen T."/>
        </authorList>
    </citation>
    <scope>NUCLEOTIDE SEQUENCE</scope>
    <source>
        <strain evidence="1">Nanhai2018</strain>
        <tissue evidence="1">Muscle</tissue>
    </source>
</reference>
<dbReference type="EMBL" id="JAIZAY010000003">
    <property type="protein sequence ID" value="KAJ8045707.1"/>
    <property type="molecule type" value="Genomic_DNA"/>
</dbReference>